<gene>
    <name evidence="1" type="ORF">H7C18_17870</name>
</gene>
<evidence type="ECO:0000313" key="1">
    <source>
        <dbReference type="EMBL" id="MBB6732784.1"/>
    </source>
</evidence>
<dbReference type="Proteomes" id="UP000564644">
    <property type="component" value="Unassembled WGS sequence"/>
</dbReference>
<name>A0A7X0SMV7_9BACL</name>
<protein>
    <submittedName>
        <fullName evidence="1">Uncharacterized protein</fullName>
    </submittedName>
</protein>
<comment type="caution">
    <text evidence="1">The sequence shown here is derived from an EMBL/GenBank/DDBJ whole genome shotgun (WGS) entry which is preliminary data.</text>
</comment>
<accession>A0A7X0SMV7</accession>
<dbReference type="RefSeq" id="WP_185130438.1">
    <property type="nucleotide sequence ID" value="NZ_JACJVO010000021.1"/>
</dbReference>
<sequence>MRVNVRVYRRYRKHVGFPEYQSQSGNGFRTFLDVPVFIVSEQQLDDIAQLSHDDWIREHNQEPLLIFTDRHRVLAVAPEGYDYARYVCVIDTDTARDILFRV</sequence>
<proteinExistence type="predicted"/>
<keyword evidence="2" id="KW-1185">Reference proteome</keyword>
<reference evidence="1 2" key="1">
    <citation type="submission" date="2020-08" db="EMBL/GenBank/DDBJ databases">
        <title>Cohnella phylogeny.</title>
        <authorList>
            <person name="Dunlap C."/>
        </authorList>
    </citation>
    <scope>NUCLEOTIDE SEQUENCE [LARGE SCALE GENOMIC DNA]</scope>
    <source>
        <strain evidence="1 2">CBP 2801</strain>
    </source>
</reference>
<dbReference type="EMBL" id="JACJVO010000021">
    <property type="protein sequence ID" value="MBB6732784.1"/>
    <property type="molecule type" value="Genomic_DNA"/>
</dbReference>
<dbReference type="AlphaFoldDB" id="A0A7X0SMV7"/>
<organism evidence="1 2">
    <name type="scientific">Cohnella zeiphila</name>
    <dbReference type="NCBI Taxonomy" id="2761120"/>
    <lineage>
        <taxon>Bacteria</taxon>
        <taxon>Bacillati</taxon>
        <taxon>Bacillota</taxon>
        <taxon>Bacilli</taxon>
        <taxon>Bacillales</taxon>
        <taxon>Paenibacillaceae</taxon>
        <taxon>Cohnella</taxon>
    </lineage>
</organism>
<evidence type="ECO:0000313" key="2">
    <source>
        <dbReference type="Proteomes" id="UP000564644"/>
    </source>
</evidence>